<dbReference type="GO" id="GO:0016491">
    <property type="term" value="F:oxidoreductase activity"/>
    <property type="evidence" value="ECO:0007669"/>
    <property type="project" value="InterPro"/>
</dbReference>
<dbReference type="Pfam" id="PF08031">
    <property type="entry name" value="BBE"/>
    <property type="match status" value="1"/>
</dbReference>
<accession>A0AAF0WGP9</accession>
<dbReference type="PANTHER" id="PTHR32448">
    <property type="entry name" value="OS08G0158400 PROTEIN"/>
    <property type="match status" value="1"/>
</dbReference>
<dbReference type="GO" id="GO:0050660">
    <property type="term" value="F:flavin adenine dinucleotide binding"/>
    <property type="evidence" value="ECO:0007669"/>
    <property type="project" value="InterPro"/>
</dbReference>
<dbReference type="EMBL" id="CP093344">
    <property type="protein sequence ID" value="WOG89600.1"/>
    <property type="molecule type" value="Genomic_DNA"/>
</dbReference>
<evidence type="ECO:0000313" key="5">
    <source>
        <dbReference type="Proteomes" id="UP000077755"/>
    </source>
</evidence>
<evidence type="ECO:0000256" key="2">
    <source>
        <dbReference type="ARBA" id="ARBA00022827"/>
    </source>
</evidence>
<proteinExistence type="predicted"/>
<reference evidence="4" key="1">
    <citation type="journal article" date="2016" name="Nat. Genet.">
        <title>A high-quality carrot genome assembly provides new insights into carotenoid accumulation and asterid genome evolution.</title>
        <authorList>
            <person name="Iorizzo M."/>
            <person name="Ellison S."/>
            <person name="Senalik D."/>
            <person name="Zeng P."/>
            <person name="Satapoomin P."/>
            <person name="Huang J."/>
            <person name="Bowman M."/>
            <person name="Iovene M."/>
            <person name="Sanseverino W."/>
            <person name="Cavagnaro P."/>
            <person name="Yildiz M."/>
            <person name="Macko-Podgorni A."/>
            <person name="Moranska E."/>
            <person name="Grzebelus E."/>
            <person name="Grzebelus D."/>
            <person name="Ashrafi H."/>
            <person name="Zheng Z."/>
            <person name="Cheng S."/>
            <person name="Spooner D."/>
            <person name="Van Deynze A."/>
            <person name="Simon P."/>
        </authorList>
    </citation>
    <scope>NUCLEOTIDE SEQUENCE</scope>
    <source>
        <tissue evidence="4">Leaf</tissue>
    </source>
</reference>
<keyword evidence="5" id="KW-1185">Reference proteome</keyword>
<keyword evidence="2" id="KW-0274">FAD</keyword>
<keyword evidence="1" id="KW-0285">Flavoprotein</keyword>
<dbReference type="Gene3D" id="3.30.465.10">
    <property type="match status" value="1"/>
</dbReference>
<name>A0AAF0WGP9_DAUCS</name>
<protein>
    <recommendedName>
        <fullName evidence="3">Berberine/berberine-like domain-containing protein</fullName>
    </recommendedName>
</protein>
<reference evidence="4" key="2">
    <citation type="submission" date="2022-03" db="EMBL/GenBank/DDBJ databases">
        <title>Draft title - Genomic analysis of global carrot germplasm unveils the trajectory of domestication and the origin of high carotenoid orange carrot.</title>
        <authorList>
            <person name="Iorizzo M."/>
            <person name="Ellison S."/>
            <person name="Senalik D."/>
            <person name="Macko-Podgorni A."/>
            <person name="Grzebelus D."/>
            <person name="Bostan H."/>
            <person name="Rolling W."/>
            <person name="Curaba J."/>
            <person name="Simon P."/>
        </authorList>
    </citation>
    <scope>NUCLEOTIDE SEQUENCE</scope>
    <source>
        <tissue evidence="4">Leaf</tissue>
    </source>
</reference>
<feature type="domain" description="Berberine/berberine-like" evidence="3">
    <location>
        <begin position="60"/>
        <end position="117"/>
    </location>
</feature>
<gene>
    <name evidence="4" type="ORF">DCAR_0208838</name>
</gene>
<sequence>MDKISKSKIAYPHRKGNLYNLQYMVKWDVNTAEATKKHMQWIRKLYKYMKPYVSHSPRAAYQNYRDFDLGINKQPNTTYNEAAQWGKKYFKSNFRRLAKVKTKADPLNFFRHEQSIPLISKVKDHHFDQ</sequence>
<evidence type="ECO:0000313" key="4">
    <source>
        <dbReference type="EMBL" id="WOG89600.1"/>
    </source>
</evidence>
<dbReference type="InterPro" id="IPR012951">
    <property type="entry name" value="BBE"/>
</dbReference>
<organism evidence="4 5">
    <name type="scientific">Daucus carota subsp. sativus</name>
    <name type="common">Carrot</name>
    <dbReference type="NCBI Taxonomy" id="79200"/>
    <lineage>
        <taxon>Eukaryota</taxon>
        <taxon>Viridiplantae</taxon>
        <taxon>Streptophyta</taxon>
        <taxon>Embryophyta</taxon>
        <taxon>Tracheophyta</taxon>
        <taxon>Spermatophyta</taxon>
        <taxon>Magnoliopsida</taxon>
        <taxon>eudicotyledons</taxon>
        <taxon>Gunneridae</taxon>
        <taxon>Pentapetalae</taxon>
        <taxon>asterids</taxon>
        <taxon>campanulids</taxon>
        <taxon>Apiales</taxon>
        <taxon>Apiaceae</taxon>
        <taxon>Apioideae</taxon>
        <taxon>Scandiceae</taxon>
        <taxon>Daucinae</taxon>
        <taxon>Daucus</taxon>
        <taxon>Daucus sect. Daucus</taxon>
    </lineage>
</organism>
<evidence type="ECO:0000259" key="3">
    <source>
        <dbReference type="Pfam" id="PF08031"/>
    </source>
</evidence>
<dbReference type="AlphaFoldDB" id="A0AAF0WGP9"/>
<dbReference type="InterPro" id="IPR016169">
    <property type="entry name" value="FAD-bd_PCMH_sub2"/>
</dbReference>
<evidence type="ECO:0000256" key="1">
    <source>
        <dbReference type="ARBA" id="ARBA00022630"/>
    </source>
</evidence>
<dbReference type="Proteomes" id="UP000077755">
    <property type="component" value="Chromosome 2"/>
</dbReference>